<proteinExistence type="predicted"/>
<evidence type="ECO:0008006" key="3">
    <source>
        <dbReference type="Google" id="ProtNLM"/>
    </source>
</evidence>
<keyword evidence="2" id="KW-1185">Reference proteome</keyword>
<dbReference type="EMBL" id="BMUU01000012">
    <property type="protein sequence ID" value="GGY57106.1"/>
    <property type="molecule type" value="Genomic_DNA"/>
</dbReference>
<name>A0ABQ3AMM4_9ACTN</name>
<sequence length="108" mass="12034">MDVWVGNDMVKINHGESHPYVRKSRSEAARVARILERGCGYPVVVKPLLVFVKPARLDKASSLTGVRALCERDLAAFGPLSGVLRPEQVEHIYAVARDRRNWPDALQG</sequence>
<gene>
    <name evidence="1" type="ORF">GCM10010326_59620</name>
</gene>
<evidence type="ECO:0000313" key="1">
    <source>
        <dbReference type="EMBL" id="GGY57106.1"/>
    </source>
</evidence>
<protein>
    <recommendedName>
        <fullName evidence="3">NERD domain-containing protein</fullName>
    </recommendedName>
</protein>
<evidence type="ECO:0000313" key="2">
    <source>
        <dbReference type="Proteomes" id="UP000600946"/>
    </source>
</evidence>
<accession>A0ABQ3AMM4</accession>
<organism evidence="1 2">
    <name type="scientific">Streptomyces xanthochromogenes</name>
    <dbReference type="NCBI Taxonomy" id="67384"/>
    <lineage>
        <taxon>Bacteria</taxon>
        <taxon>Bacillati</taxon>
        <taxon>Actinomycetota</taxon>
        <taxon>Actinomycetes</taxon>
        <taxon>Kitasatosporales</taxon>
        <taxon>Streptomycetaceae</taxon>
        <taxon>Streptomyces</taxon>
    </lineage>
</organism>
<comment type="caution">
    <text evidence="1">The sequence shown here is derived from an EMBL/GenBank/DDBJ whole genome shotgun (WGS) entry which is preliminary data.</text>
</comment>
<reference evidence="2" key="1">
    <citation type="journal article" date="2019" name="Int. J. Syst. Evol. Microbiol.">
        <title>The Global Catalogue of Microorganisms (GCM) 10K type strain sequencing project: providing services to taxonomists for standard genome sequencing and annotation.</title>
        <authorList>
            <consortium name="The Broad Institute Genomics Platform"/>
            <consortium name="The Broad Institute Genome Sequencing Center for Infectious Disease"/>
            <person name="Wu L."/>
            <person name="Ma J."/>
        </authorList>
    </citation>
    <scope>NUCLEOTIDE SEQUENCE [LARGE SCALE GENOMIC DNA]</scope>
    <source>
        <strain evidence="2">JCM 4594</strain>
    </source>
</reference>
<dbReference type="Proteomes" id="UP000600946">
    <property type="component" value="Unassembled WGS sequence"/>
</dbReference>